<comment type="caution">
    <text evidence="1">The sequence shown here is derived from an EMBL/GenBank/DDBJ whole genome shotgun (WGS) entry which is preliminary data.</text>
</comment>
<sequence length="130" mass="14842">MFLKEETFCDYLQAAFPEQRFEKGHSVISINVVQLQPIMSCVYITDDCIAAAKYNRQFQIFSDGLCFEKNQIQAIVFRRKGLGGVLHVQTSEKLPNGQPVSLQLTVSPLTGTNWHKKNFQNISTLYQEHS</sequence>
<dbReference type="RefSeq" id="WP_047929665.1">
    <property type="nucleotide sequence ID" value="NZ_JAIZWO010000051.1"/>
</dbReference>
<gene>
    <name evidence="1" type="ORF">RAN64_10890</name>
</gene>
<protein>
    <submittedName>
        <fullName evidence="1">Uncharacterized protein</fullName>
    </submittedName>
</protein>
<evidence type="ECO:0000313" key="1">
    <source>
        <dbReference type="EMBL" id="MDP8590524.1"/>
    </source>
</evidence>
<dbReference type="Proteomes" id="UP001238215">
    <property type="component" value="Unassembled WGS sequence"/>
</dbReference>
<accession>A0AAJ1SLH3</accession>
<dbReference type="AlphaFoldDB" id="A0AAJ1SLH3"/>
<evidence type="ECO:0000313" key="2">
    <source>
        <dbReference type="Proteomes" id="UP001238215"/>
    </source>
</evidence>
<organism evidence="1 2">
    <name type="scientific">Enterococcus lactis</name>
    <dbReference type="NCBI Taxonomy" id="357441"/>
    <lineage>
        <taxon>Bacteria</taxon>
        <taxon>Bacillati</taxon>
        <taxon>Bacillota</taxon>
        <taxon>Bacilli</taxon>
        <taxon>Lactobacillales</taxon>
        <taxon>Enterococcaceae</taxon>
        <taxon>Enterococcus</taxon>
    </lineage>
</organism>
<proteinExistence type="predicted"/>
<keyword evidence="2" id="KW-1185">Reference proteome</keyword>
<reference evidence="1 2" key="1">
    <citation type="submission" date="2023-08" db="EMBL/GenBank/DDBJ databases">
        <title>Whole genome sequencing of Enterococcus.</title>
        <authorList>
            <person name="Kaptchouang Tchatchouang C.D."/>
            <person name="Ateba C.N."/>
        </authorList>
    </citation>
    <scope>NUCLEOTIDE SEQUENCE [LARGE SCALE GENOMIC DNA]</scope>
    <source>
        <strain evidence="1 2">ENT3_CNKT_NWU</strain>
    </source>
</reference>
<name>A0AAJ1SLH3_9ENTE</name>
<dbReference type="EMBL" id="JAVBZS010000035">
    <property type="protein sequence ID" value="MDP8590524.1"/>
    <property type="molecule type" value="Genomic_DNA"/>
</dbReference>